<sequence length="79" mass="8527">MPGQIGLYLRAGVKTDPRENDSLLAFICGVYGSGEVVVVFPQLVKDHLLTLTVAKRILDGVFDAEVEYGCIHGSAHLRG</sequence>
<dbReference type="EMBL" id="JBHFFA010000008">
    <property type="protein sequence ID" value="KAL2609058.1"/>
    <property type="molecule type" value="Genomic_DNA"/>
</dbReference>
<dbReference type="AlphaFoldDB" id="A0ABD1XNE5"/>
<name>A0ABD1XNE5_9MARC</name>
<comment type="caution">
    <text evidence="1">The sequence shown here is derived from an EMBL/GenBank/DDBJ whole genome shotgun (WGS) entry which is preliminary data.</text>
</comment>
<proteinExistence type="predicted"/>
<keyword evidence="2" id="KW-1185">Reference proteome</keyword>
<organism evidence="1 2">
    <name type="scientific">Riccia fluitans</name>
    <dbReference type="NCBI Taxonomy" id="41844"/>
    <lineage>
        <taxon>Eukaryota</taxon>
        <taxon>Viridiplantae</taxon>
        <taxon>Streptophyta</taxon>
        <taxon>Embryophyta</taxon>
        <taxon>Marchantiophyta</taxon>
        <taxon>Marchantiopsida</taxon>
        <taxon>Marchantiidae</taxon>
        <taxon>Marchantiales</taxon>
        <taxon>Ricciaceae</taxon>
        <taxon>Riccia</taxon>
    </lineage>
</organism>
<gene>
    <name evidence="1" type="ORF">R1flu_027631</name>
</gene>
<evidence type="ECO:0000313" key="1">
    <source>
        <dbReference type="EMBL" id="KAL2609058.1"/>
    </source>
</evidence>
<evidence type="ECO:0000313" key="2">
    <source>
        <dbReference type="Proteomes" id="UP001605036"/>
    </source>
</evidence>
<dbReference type="Proteomes" id="UP001605036">
    <property type="component" value="Unassembled WGS sequence"/>
</dbReference>
<protein>
    <submittedName>
        <fullName evidence="1">Uncharacterized protein</fullName>
    </submittedName>
</protein>
<reference evidence="1 2" key="1">
    <citation type="submission" date="2024-09" db="EMBL/GenBank/DDBJ databases">
        <title>Chromosome-scale assembly of Riccia fluitans.</title>
        <authorList>
            <person name="Paukszto L."/>
            <person name="Sawicki J."/>
            <person name="Karawczyk K."/>
            <person name="Piernik-Szablinska J."/>
            <person name="Szczecinska M."/>
            <person name="Mazdziarz M."/>
        </authorList>
    </citation>
    <scope>NUCLEOTIDE SEQUENCE [LARGE SCALE GENOMIC DNA]</scope>
    <source>
        <strain evidence="1">Rf_01</strain>
        <tissue evidence="1">Aerial parts of the thallus</tissue>
    </source>
</reference>
<accession>A0ABD1XNE5</accession>